<proteinExistence type="predicted"/>
<evidence type="ECO:0000313" key="1">
    <source>
        <dbReference type="EMBL" id="MBB4649607.1"/>
    </source>
</evidence>
<comment type="caution">
    <text evidence="1">The sequence shown here is derived from an EMBL/GenBank/DDBJ whole genome shotgun (WGS) entry which is preliminary data.</text>
</comment>
<gene>
    <name evidence="1" type="ORF">GGQ99_001329</name>
</gene>
<sequence length="218" mass="24506">MAFMDRISPVVDETISALAKTRFIEDPIAGVKYSRATSIISSAYKRHGRILEAAIREGLRESNRHQVWQEDIFRVSRAADALASSQSPDECAKSSLPYGEAVRALQVDMIAYDSADKTIRAYEIKRGNGQFDAGKIRSIRRDLMCVQVLLKSYGDLASVAPVAAESRIIFYYGTRSLPRPWSLIKNELDIHFDYAITEKVEQANAYFKERLHALLDAA</sequence>
<reference evidence="1 2" key="1">
    <citation type="submission" date="2020-08" db="EMBL/GenBank/DDBJ databases">
        <title>Genomic Encyclopedia of Type Strains, Phase IV (KMG-IV): sequencing the most valuable type-strain genomes for metagenomic binning, comparative biology and taxonomic classification.</title>
        <authorList>
            <person name="Goeker M."/>
        </authorList>
    </citation>
    <scope>NUCLEOTIDE SEQUENCE [LARGE SCALE GENOMIC DNA]</scope>
    <source>
        <strain evidence="1 2">DSM 7050</strain>
    </source>
</reference>
<dbReference type="EMBL" id="JACHOT010000001">
    <property type="protein sequence ID" value="MBB4649607.1"/>
    <property type="molecule type" value="Genomic_DNA"/>
</dbReference>
<dbReference type="Proteomes" id="UP000539538">
    <property type="component" value="Unassembled WGS sequence"/>
</dbReference>
<organism evidence="1 2">
    <name type="scientific">Aminobacter niigataensis</name>
    <dbReference type="NCBI Taxonomy" id="83265"/>
    <lineage>
        <taxon>Bacteria</taxon>
        <taxon>Pseudomonadati</taxon>
        <taxon>Pseudomonadota</taxon>
        <taxon>Alphaproteobacteria</taxon>
        <taxon>Hyphomicrobiales</taxon>
        <taxon>Phyllobacteriaceae</taxon>
        <taxon>Aminobacter</taxon>
    </lineage>
</organism>
<keyword evidence="2" id="KW-1185">Reference proteome</keyword>
<name>A0ABR6KYK8_9HYPH</name>
<evidence type="ECO:0008006" key="3">
    <source>
        <dbReference type="Google" id="ProtNLM"/>
    </source>
</evidence>
<accession>A0ABR6KYK8</accession>
<evidence type="ECO:0000313" key="2">
    <source>
        <dbReference type="Proteomes" id="UP000539538"/>
    </source>
</evidence>
<protein>
    <recommendedName>
        <fullName evidence="3">PD-(D/E)XK nuclease superfamily protein</fullName>
    </recommendedName>
</protein>
<dbReference type="RefSeq" id="WP_183261508.1">
    <property type="nucleotide sequence ID" value="NZ_BAAAVZ010000003.1"/>
</dbReference>